<dbReference type="Proteomes" id="UP000821845">
    <property type="component" value="Chromosome 9"/>
</dbReference>
<gene>
    <name evidence="1" type="ORF">HPB50_001338</name>
</gene>
<keyword evidence="2" id="KW-1185">Reference proteome</keyword>
<dbReference type="EMBL" id="CM023489">
    <property type="protein sequence ID" value="KAH6921480.1"/>
    <property type="molecule type" value="Genomic_DNA"/>
</dbReference>
<organism evidence="1 2">
    <name type="scientific">Hyalomma asiaticum</name>
    <name type="common">Tick</name>
    <dbReference type="NCBI Taxonomy" id="266040"/>
    <lineage>
        <taxon>Eukaryota</taxon>
        <taxon>Metazoa</taxon>
        <taxon>Ecdysozoa</taxon>
        <taxon>Arthropoda</taxon>
        <taxon>Chelicerata</taxon>
        <taxon>Arachnida</taxon>
        <taxon>Acari</taxon>
        <taxon>Parasitiformes</taxon>
        <taxon>Ixodida</taxon>
        <taxon>Ixodoidea</taxon>
        <taxon>Ixodidae</taxon>
        <taxon>Hyalomminae</taxon>
        <taxon>Hyalomma</taxon>
    </lineage>
</organism>
<name>A0ACB7RHA4_HYAAI</name>
<accession>A0ACB7RHA4</accession>
<protein>
    <submittedName>
        <fullName evidence="1">Uncharacterized protein</fullName>
    </submittedName>
</protein>
<evidence type="ECO:0000313" key="2">
    <source>
        <dbReference type="Proteomes" id="UP000821845"/>
    </source>
</evidence>
<proteinExistence type="predicted"/>
<comment type="caution">
    <text evidence="1">The sequence shown here is derived from an EMBL/GenBank/DDBJ whole genome shotgun (WGS) entry which is preliminary data.</text>
</comment>
<evidence type="ECO:0000313" key="1">
    <source>
        <dbReference type="EMBL" id="KAH6921480.1"/>
    </source>
</evidence>
<reference evidence="1" key="1">
    <citation type="submission" date="2020-05" db="EMBL/GenBank/DDBJ databases">
        <title>Large-scale comparative analyses of tick genomes elucidate their genetic diversity and vector capacities.</title>
        <authorList>
            <person name="Jia N."/>
            <person name="Wang J."/>
            <person name="Shi W."/>
            <person name="Du L."/>
            <person name="Sun Y."/>
            <person name="Zhan W."/>
            <person name="Jiang J."/>
            <person name="Wang Q."/>
            <person name="Zhang B."/>
            <person name="Ji P."/>
            <person name="Sakyi L.B."/>
            <person name="Cui X."/>
            <person name="Yuan T."/>
            <person name="Jiang B."/>
            <person name="Yang W."/>
            <person name="Lam T.T.-Y."/>
            <person name="Chang Q."/>
            <person name="Ding S."/>
            <person name="Wang X."/>
            <person name="Zhu J."/>
            <person name="Ruan X."/>
            <person name="Zhao L."/>
            <person name="Wei J."/>
            <person name="Que T."/>
            <person name="Du C."/>
            <person name="Cheng J."/>
            <person name="Dai P."/>
            <person name="Han X."/>
            <person name="Huang E."/>
            <person name="Gao Y."/>
            <person name="Liu J."/>
            <person name="Shao H."/>
            <person name="Ye R."/>
            <person name="Li L."/>
            <person name="Wei W."/>
            <person name="Wang X."/>
            <person name="Wang C."/>
            <person name="Yang T."/>
            <person name="Huo Q."/>
            <person name="Li W."/>
            <person name="Guo W."/>
            <person name="Chen H."/>
            <person name="Zhou L."/>
            <person name="Ni X."/>
            <person name="Tian J."/>
            <person name="Zhou Y."/>
            <person name="Sheng Y."/>
            <person name="Liu T."/>
            <person name="Pan Y."/>
            <person name="Xia L."/>
            <person name="Li J."/>
            <person name="Zhao F."/>
            <person name="Cao W."/>
        </authorList>
    </citation>
    <scope>NUCLEOTIDE SEQUENCE</scope>
    <source>
        <strain evidence="1">Hyas-2018</strain>
    </source>
</reference>
<sequence>MCVPTTDDDYFVCNENPQTYSTFEQCEKECANTGGKGPQCLKEPLIVKCNATFLKVEPHFIDPVAGGCKAWDFPNGSCPNATFRSKASTASLVECEAACRGPGAATKPGCKWPTEIRHCDGSEMLYPFFFTKEFSPRGSCLEGAYFSYNRHRCHNSKNTFLTRQQCESLCYIFYDPP</sequence>